<evidence type="ECO:0000256" key="5">
    <source>
        <dbReference type="ARBA" id="ARBA00022597"/>
    </source>
</evidence>
<reference evidence="19 20" key="1">
    <citation type="submission" date="2018-08" db="EMBL/GenBank/DDBJ databases">
        <title>A genome reference for cultivated species of the human gut microbiota.</title>
        <authorList>
            <person name="Zou Y."/>
            <person name="Xue W."/>
            <person name="Luo G."/>
        </authorList>
    </citation>
    <scope>NUCLEOTIDE SEQUENCE [LARGE SCALE GENOMIC DNA]</scope>
    <source>
        <strain evidence="19 20">AM18-6</strain>
    </source>
</reference>
<evidence type="ECO:0000256" key="9">
    <source>
        <dbReference type="ARBA" id="ARBA00023065"/>
    </source>
</evidence>
<evidence type="ECO:0000256" key="1">
    <source>
        <dbReference type="ARBA" id="ARBA00004571"/>
    </source>
</evidence>
<dbReference type="Proteomes" id="UP000266644">
    <property type="component" value="Unassembled WGS sequence"/>
</dbReference>
<evidence type="ECO:0000259" key="16">
    <source>
        <dbReference type="Pfam" id="PF02563"/>
    </source>
</evidence>
<dbReference type="GO" id="GO:0009279">
    <property type="term" value="C:cell outer membrane"/>
    <property type="evidence" value="ECO:0007669"/>
    <property type="project" value="UniProtKB-SubCell"/>
</dbReference>
<evidence type="ECO:0000313" key="18">
    <source>
        <dbReference type="EMBL" id="MCZ2656445.1"/>
    </source>
</evidence>
<keyword evidence="8" id="KW-0625">Polysaccharide transport</keyword>
<sequence length="317" mass="35422">MLNVYPSIVYNWAWAVVFIIYTQAFGDASLTDNSNSSHAFFIYSNAGSGNDGQRYTMMKETVWTALFWCILCTSCSSSKRVAYLQQLGTEQNNALVEFNARIMPKDLLTISISCSEPEAALPFNLIVPTSQNELNTTNSTSQPILQNYLVNSEGRITLPVLGELKVERMTTQEISDMIAEKLKRYLKEQPIVTVRLVNYKISVIGEVNHPGIYTVNNGQVNLLEAIAMAGDLTIYGKRNNVRIIRKENNRQRLITVNLNDVNVIHSSDFYLHQNDIVYVEPNKAKTQGANIGSSTNLLISITSILISMAGLIVTILR</sequence>
<keyword evidence="4" id="KW-1134">Transmembrane beta strand</keyword>
<evidence type="ECO:0000256" key="6">
    <source>
        <dbReference type="ARBA" id="ARBA00022692"/>
    </source>
</evidence>
<evidence type="ECO:0000256" key="12">
    <source>
        <dbReference type="ARBA" id="ARBA00023139"/>
    </source>
</evidence>
<comment type="similarity">
    <text evidence="2">Belongs to the BexD/CtrA/VexA family.</text>
</comment>
<feature type="domain" description="Polysaccharide export protein N-terminal" evidence="16">
    <location>
        <begin position="99"/>
        <end position="196"/>
    </location>
</feature>
<evidence type="ECO:0000256" key="3">
    <source>
        <dbReference type="ARBA" id="ARBA00022448"/>
    </source>
</evidence>
<evidence type="ECO:0000256" key="10">
    <source>
        <dbReference type="ARBA" id="ARBA00023114"/>
    </source>
</evidence>
<keyword evidence="5" id="KW-0762">Sugar transport</keyword>
<dbReference type="InterPro" id="IPR003715">
    <property type="entry name" value="Poly_export_N"/>
</dbReference>
<evidence type="ECO:0000313" key="19">
    <source>
        <dbReference type="EMBL" id="RHH07102.1"/>
    </source>
</evidence>
<accession>A0A0I9TRA8</accession>
<organism evidence="19 20">
    <name type="scientific">Bacteroides fragilis</name>
    <dbReference type="NCBI Taxonomy" id="817"/>
    <lineage>
        <taxon>Bacteria</taxon>
        <taxon>Pseudomonadati</taxon>
        <taxon>Bacteroidota</taxon>
        <taxon>Bacteroidia</taxon>
        <taxon>Bacteroidales</taxon>
        <taxon>Bacteroidaceae</taxon>
        <taxon>Bacteroides</taxon>
    </lineage>
</organism>
<evidence type="ECO:0000259" key="17">
    <source>
        <dbReference type="Pfam" id="PF22461"/>
    </source>
</evidence>
<dbReference type="InterPro" id="IPR054765">
    <property type="entry name" value="SLBB_dom"/>
</dbReference>
<dbReference type="GO" id="GO:0015159">
    <property type="term" value="F:polysaccharide transmembrane transporter activity"/>
    <property type="evidence" value="ECO:0007669"/>
    <property type="project" value="InterPro"/>
</dbReference>
<keyword evidence="10" id="KW-0626">Porin</keyword>
<dbReference type="GO" id="GO:0046930">
    <property type="term" value="C:pore complex"/>
    <property type="evidence" value="ECO:0007669"/>
    <property type="project" value="UniProtKB-KW"/>
</dbReference>
<feature type="transmembrane region" description="Helical" evidence="15">
    <location>
        <begin position="297"/>
        <end position="316"/>
    </location>
</feature>
<dbReference type="Pfam" id="PF22461">
    <property type="entry name" value="SLBB_2"/>
    <property type="match status" value="1"/>
</dbReference>
<keyword evidence="11 15" id="KW-0472">Membrane</keyword>
<dbReference type="PANTHER" id="PTHR33619:SF3">
    <property type="entry name" value="POLYSACCHARIDE EXPORT PROTEIN GFCE-RELATED"/>
    <property type="match status" value="1"/>
</dbReference>
<comment type="subcellular location">
    <subcellularLocation>
        <location evidence="1">Cell outer membrane</location>
        <topology evidence="1">Multi-pass membrane protein</topology>
    </subcellularLocation>
</comment>
<protein>
    <submittedName>
        <fullName evidence="18">Polysaccharide biosynthesis/export family protein</fullName>
    </submittedName>
    <submittedName>
        <fullName evidence="19">Polysaccharide export protein</fullName>
    </submittedName>
</protein>
<keyword evidence="7" id="KW-0732">Signal</keyword>
<dbReference type="AlphaFoldDB" id="A0A0I9TRA8"/>
<name>A0A0I9TRA8_BACFG</name>
<proteinExistence type="inferred from homology"/>
<keyword evidence="3" id="KW-0813">Transport</keyword>
<keyword evidence="15" id="KW-1133">Transmembrane helix</keyword>
<keyword evidence="13" id="KW-0998">Cell outer membrane</keyword>
<evidence type="ECO:0000256" key="8">
    <source>
        <dbReference type="ARBA" id="ARBA00023047"/>
    </source>
</evidence>
<keyword evidence="6 15" id="KW-0812">Transmembrane</keyword>
<dbReference type="GO" id="GO:0015288">
    <property type="term" value="F:porin activity"/>
    <property type="evidence" value="ECO:0007669"/>
    <property type="project" value="UniProtKB-KW"/>
</dbReference>
<evidence type="ECO:0000256" key="4">
    <source>
        <dbReference type="ARBA" id="ARBA00022452"/>
    </source>
</evidence>
<comment type="caution">
    <text evidence="19">The sequence shown here is derived from an EMBL/GenBank/DDBJ whole genome shotgun (WGS) entry which is preliminary data.</text>
</comment>
<dbReference type="InterPro" id="IPR049712">
    <property type="entry name" value="Poly_export"/>
</dbReference>
<dbReference type="PANTHER" id="PTHR33619">
    <property type="entry name" value="POLYSACCHARIDE EXPORT PROTEIN GFCE-RELATED"/>
    <property type="match status" value="1"/>
</dbReference>
<evidence type="ECO:0000256" key="15">
    <source>
        <dbReference type="SAM" id="Phobius"/>
    </source>
</evidence>
<feature type="domain" description="SLBB" evidence="17">
    <location>
        <begin position="200"/>
        <end position="279"/>
    </location>
</feature>
<evidence type="ECO:0000313" key="20">
    <source>
        <dbReference type="Proteomes" id="UP000266644"/>
    </source>
</evidence>
<dbReference type="Pfam" id="PF02563">
    <property type="entry name" value="Poly_export"/>
    <property type="match status" value="1"/>
</dbReference>
<keyword evidence="9" id="KW-0406">Ion transport</keyword>
<keyword evidence="12" id="KW-0564">Palmitate</keyword>
<gene>
    <name evidence="19" type="ORF">DW228_19970</name>
    <name evidence="18" type="ORF">O1422_20070</name>
</gene>
<dbReference type="EMBL" id="JAPUAC010000022">
    <property type="protein sequence ID" value="MCZ2656445.1"/>
    <property type="molecule type" value="Genomic_DNA"/>
</dbReference>
<dbReference type="Gene3D" id="3.10.560.10">
    <property type="entry name" value="Outer membrane lipoprotein wza domain like"/>
    <property type="match status" value="1"/>
</dbReference>
<evidence type="ECO:0000256" key="7">
    <source>
        <dbReference type="ARBA" id="ARBA00022729"/>
    </source>
</evidence>
<evidence type="ECO:0000256" key="14">
    <source>
        <dbReference type="ARBA" id="ARBA00023288"/>
    </source>
</evidence>
<keyword evidence="14" id="KW-0449">Lipoprotein</keyword>
<dbReference type="GO" id="GO:0006811">
    <property type="term" value="P:monoatomic ion transport"/>
    <property type="evidence" value="ECO:0007669"/>
    <property type="project" value="UniProtKB-KW"/>
</dbReference>
<dbReference type="Proteomes" id="UP001075704">
    <property type="component" value="Unassembled WGS sequence"/>
</dbReference>
<evidence type="ECO:0000256" key="13">
    <source>
        <dbReference type="ARBA" id="ARBA00023237"/>
    </source>
</evidence>
<reference evidence="18" key="2">
    <citation type="submission" date="2022-12" db="EMBL/GenBank/DDBJ databases">
        <title>Development of a Multilocus Sequence Typing Scheme for Bacteroides fragilis Based on Whole Genome Sequencing Data and Clinical Application.</title>
        <authorList>
            <person name="Nielsen F.D."/>
            <person name="Justesen U.S."/>
        </authorList>
    </citation>
    <scope>NUCLEOTIDE SEQUENCE</scope>
    <source>
        <strain evidence="18">BF_BC_ODE_DK_2015_2</strain>
    </source>
</reference>
<evidence type="ECO:0000256" key="2">
    <source>
        <dbReference type="ARBA" id="ARBA00009450"/>
    </source>
</evidence>
<dbReference type="EMBL" id="QRJE01000037">
    <property type="protein sequence ID" value="RHH07102.1"/>
    <property type="molecule type" value="Genomic_DNA"/>
</dbReference>
<dbReference type="RefSeq" id="WP_005810643.1">
    <property type="nucleotide sequence ID" value="NZ_CABJEQ010000024.1"/>
</dbReference>
<evidence type="ECO:0000256" key="11">
    <source>
        <dbReference type="ARBA" id="ARBA00023136"/>
    </source>
</evidence>